<organism evidence="2 3">
    <name type="scientific">Granulicatella seriolae</name>
    <dbReference type="NCBI Taxonomy" id="2967226"/>
    <lineage>
        <taxon>Bacteria</taxon>
        <taxon>Bacillati</taxon>
        <taxon>Bacillota</taxon>
        <taxon>Bacilli</taxon>
        <taxon>Lactobacillales</taxon>
        <taxon>Carnobacteriaceae</taxon>
        <taxon>Granulicatella</taxon>
    </lineage>
</organism>
<dbReference type="RefSeq" id="WP_256944866.1">
    <property type="nucleotide sequence ID" value="NZ_JANHNZ010000003.1"/>
</dbReference>
<reference evidence="2" key="3">
    <citation type="journal article" date="2023" name="Microbiol. Resour. Announc.">
        <title>Draft Genome Sequence of Granulicatella sp. Strain S8, Isolated from a Marine Fish, Seriola quinqueradiata.</title>
        <authorList>
            <person name="Lee M."/>
            <person name="Farooq A."/>
            <person name="Jeong J.B."/>
            <person name="Jung M.Y."/>
        </authorList>
    </citation>
    <scope>NUCLEOTIDE SEQUENCE</scope>
    <source>
        <strain evidence="2">S8</strain>
    </source>
</reference>
<dbReference type="InterPro" id="IPR000871">
    <property type="entry name" value="Beta-lactam_class-A"/>
</dbReference>
<gene>
    <name evidence="2" type="ORF">NPA36_04250</name>
</gene>
<dbReference type="EMBL" id="JANHNZ010000003">
    <property type="protein sequence ID" value="MCQ9209756.1"/>
    <property type="molecule type" value="Genomic_DNA"/>
</dbReference>
<accession>A0ABT1WMK4</accession>
<dbReference type="InterPro" id="IPR012338">
    <property type="entry name" value="Beta-lactam/transpept-like"/>
</dbReference>
<evidence type="ECO:0000259" key="1">
    <source>
        <dbReference type="Pfam" id="PF13354"/>
    </source>
</evidence>
<dbReference type="Pfam" id="PF13354">
    <property type="entry name" value="Beta-lactamase2"/>
    <property type="match status" value="1"/>
</dbReference>
<dbReference type="PANTHER" id="PTHR35333:SF3">
    <property type="entry name" value="BETA-LACTAMASE-TYPE TRANSPEPTIDASE FOLD CONTAINING PROTEIN"/>
    <property type="match status" value="1"/>
</dbReference>
<keyword evidence="2" id="KW-0378">Hydrolase</keyword>
<dbReference type="InterPro" id="IPR045155">
    <property type="entry name" value="Beta-lactam_cat"/>
</dbReference>
<proteinExistence type="predicted"/>
<evidence type="ECO:0000313" key="2">
    <source>
        <dbReference type="EMBL" id="MCQ9209756.1"/>
    </source>
</evidence>
<dbReference type="Gene3D" id="3.40.710.10">
    <property type="entry name" value="DD-peptidase/beta-lactamase superfamily"/>
    <property type="match status" value="1"/>
</dbReference>
<dbReference type="SUPFAM" id="SSF56601">
    <property type="entry name" value="beta-lactamase/transpeptidase-like"/>
    <property type="match status" value="1"/>
</dbReference>
<protein>
    <submittedName>
        <fullName evidence="2">Class A beta-lactamase-related serine hydrolase</fullName>
    </submittedName>
</protein>
<dbReference type="Proteomes" id="UP001059480">
    <property type="component" value="Unassembled WGS sequence"/>
</dbReference>
<evidence type="ECO:0000313" key="3">
    <source>
        <dbReference type="Proteomes" id="UP001059480"/>
    </source>
</evidence>
<reference evidence="2" key="2">
    <citation type="journal article" date="2023" name="Curr. Microbiol.">
        <title>Granulicatella seriolae sp. nov., a Novel Facultative Anaerobe Isolated from Yellowtail Marine Fish.</title>
        <authorList>
            <person name="Lee M."/>
            <person name="Choi Y.J."/>
            <person name="Farooq A."/>
            <person name="Jeong J.B."/>
            <person name="Jung M.Y."/>
        </authorList>
    </citation>
    <scope>NUCLEOTIDE SEQUENCE</scope>
    <source>
        <strain evidence="2">S8</strain>
    </source>
</reference>
<reference evidence="2" key="1">
    <citation type="submission" date="2022-07" db="EMBL/GenBank/DDBJ databases">
        <authorList>
            <person name="Jung M.-Y."/>
            <person name="Lee M."/>
        </authorList>
    </citation>
    <scope>NUCLEOTIDE SEQUENCE</scope>
    <source>
        <strain evidence="2">S8</strain>
    </source>
</reference>
<name>A0ABT1WMK4_9LACT</name>
<comment type="caution">
    <text evidence="2">The sequence shown here is derived from an EMBL/GenBank/DDBJ whole genome shotgun (WGS) entry which is preliminary data.</text>
</comment>
<dbReference type="GO" id="GO:0016787">
    <property type="term" value="F:hydrolase activity"/>
    <property type="evidence" value="ECO:0007669"/>
    <property type="project" value="UniProtKB-KW"/>
</dbReference>
<keyword evidence="3" id="KW-1185">Reference proteome</keyword>
<sequence length="271" mass="30803">MDKVRLISVLEEQLKAAPFEVAVAMDFSPSDNEPFFVQKNRQFHSASMLKLFIVGTCFQEIEAGRLSLSQQIPIPSHRVGGGGPMEWMPSIRKLSLEELLALTIVYSDNDTSNYLIDLLGIKTIQKWIDAHGFGQTRIERKFMDYVARDSGLHNYTSVGDCYRFFKLLAKGELASKESNQKMMHFLLNQANNGKIPRFLNPSILFAHKTGEMDGIEHDGGILIKDDKQLVFCVLTHGECHSNQLINWISDFSRTYFDMVVYEELGLDKESV</sequence>
<dbReference type="PANTHER" id="PTHR35333">
    <property type="entry name" value="BETA-LACTAMASE"/>
    <property type="match status" value="1"/>
</dbReference>
<feature type="domain" description="Beta-lactamase class A catalytic" evidence="1">
    <location>
        <begin position="30"/>
        <end position="235"/>
    </location>
</feature>